<dbReference type="Pfam" id="PF02811">
    <property type="entry name" value="PHP"/>
    <property type="match status" value="1"/>
</dbReference>
<comment type="caution">
    <text evidence="2">The sequence shown here is derived from an EMBL/GenBank/DDBJ whole genome shotgun (WGS) entry which is preliminary data.</text>
</comment>
<accession>A0A934I1K5</accession>
<dbReference type="GO" id="GO:0035312">
    <property type="term" value="F:5'-3' DNA exonuclease activity"/>
    <property type="evidence" value="ECO:0007669"/>
    <property type="project" value="TreeGrafter"/>
</dbReference>
<dbReference type="AlphaFoldDB" id="A0A934I1K5"/>
<dbReference type="PANTHER" id="PTHR42924:SF3">
    <property type="entry name" value="POLYMERASE_HISTIDINOL PHOSPHATASE N-TERMINAL DOMAIN-CONTAINING PROTEIN"/>
    <property type="match status" value="1"/>
</dbReference>
<dbReference type="Proteomes" id="UP000622687">
    <property type="component" value="Unassembled WGS sequence"/>
</dbReference>
<evidence type="ECO:0000313" key="2">
    <source>
        <dbReference type="EMBL" id="MBI6874345.1"/>
    </source>
</evidence>
<dbReference type="InterPro" id="IPR004013">
    <property type="entry name" value="PHP_dom"/>
</dbReference>
<feature type="domain" description="Polymerase/histidinol phosphatase N-terminal" evidence="1">
    <location>
        <begin position="3"/>
        <end position="70"/>
    </location>
</feature>
<evidence type="ECO:0000313" key="3">
    <source>
        <dbReference type="Proteomes" id="UP000622687"/>
    </source>
</evidence>
<gene>
    <name evidence="2" type="ORF">I6U51_16865</name>
</gene>
<keyword evidence="3" id="KW-1185">Reference proteome</keyword>
<dbReference type="InterPro" id="IPR003141">
    <property type="entry name" value="Pol/His_phosphatase_N"/>
</dbReference>
<dbReference type="GO" id="GO:0004534">
    <property type="term" value="F:5'-3' RNA exonuclease activity"/>
    <property type="evidence" value="ECO:0007669"/>
    <property type="project" value="TreeGrafter"/>
</dbReference>
<dbReference type="SUPFAM" id="SSF89550">
    <property type="entry name" value="PHP domain-like"/>
    <property type="match status" value="1"/>
</dbReference>
<dbReference type="RefSeq" id="WP_211143735.1">
    <property type="nucleotide sequence ID" value="NZ_JAEEGB010000026.1"/>
</dbReference>
<protein>
    <submittedName>
        <fullName evidence="2">PHP domain-containing protein</fullName>
    </submittedName>
</protein>
<dbReference type="SMART" id="SM00481">
    <property type="entry name" value="POLIIIAc"/>
    <property type="match status" value="1"/>
</dbReference>
<dbReference type="InterPro" id="IPR016195">
    <property type="entry name" value="Pol/histidinol_Pase-like"/>
</dbReference>
<evidence type="ECO:0000259" key="1">
    <source>
        <dbReference type="SMART" id="SM00481"/>
    </source>
</evidence>
<sequence>MLIDTHIHESKYSLDSEISLNDIIKRAKEIGLDGVCITDHESNEIMEEAHALSRSTGFLILVGAEILTFEGDVLVFGLKDWPKEMMHAKDLLKLVHAHNGVAISAHPYRNNNRGFGNYIREAKELGLYGVEAFNGSTDPHQNLYAYSLATELNLTCIGSSDAHVIEKIGTYATVFPDGIRDEIDLINAIKEGNVCPAIRQDNGFKHIDIYNKVINNLPYDMYKAI</sequence>
<dbReference type="PANTHER" id="PTHR42924">
    <property type="entry name" value="EXONUCLEASE"/>
    <property type="match status" value="1"/>
</dbReference>
<dbReference type="CDD" id="cd07432">
    <property type="entry name" value="PHP_HisPPase"/>
    <property type="match status" value="1"/>
</dbReference>
<dbReference type="EMBL" id="JAEEGB010000026">
    <property type="protein sequence ID" value="MBI6874345.1"/>
    <property type="molecule type" value="Genomic_DNA"/>
</dbReference>
<dbReference type="Pfam" id="PF13263">
    <property type="entry name" value="PHP_C"/>
    <property type="match status" value="1"/>
</dbReference>
<name>A0A934I1K5_9CLOT</name>
<reference evidence="2" key="1">
    <citation type="submission" date="2020-12" db="EMBL/GenBank/DDBJ databases">
        <title>Clostridium thailandense sp. nov., a novel acetogenic bacterium isolated from peat land soil in Thailand.</title>
        <authorList>
            <person name="Chaikitkaew S."/>
            <person name="Birkeland N.K."/>
        </authorList>
    </citation>
    <scope>NUCLEOTIDE SEQUENCE</scope>
    <source>
        <strain evidence="2">DSM 17425</strain>
    </source>
</reference>
<dbReference type="Gene3D" id="3.20.20.140">
    <property type="entry name" value="Metal-dependent hydrolases"/>
    <property type="match status" value="1"/>
</dbReference>
<organism evidence="2 3">
    <name type="scientific">Clostridium aciditolerans</name>
    <dbReference type="NCBI Taxonomy" id="339861"/>
    <lineage>
        <taxon>Bacteria</taxon>
        <taxon>Bacillati</taxon>
        <taxon>Bacillota</taxon>
        <taxon>Clostridia</taxon>
        <taxon>Eubacteriales</taxon>
        <taxon>Clostridiaceae</taxon>
        <taxon>Clostridium</taxon>
    </lineage>
</organism>
<dbReference type="InterPro" id="IPR052018">
    <property type="entry name" value="PHP_domain"/>
</dbReference>
<proteinExistence type="predicted"/>